<feature type="compositionally biased region" description="Basic and acidic residues" evidence="2">
    <location>
        <begin position="600"/>
        <end position="611"/>
    </location>
</feature>
<proteinExistence type="predicted"/>
<organism evidence="3 4">
    <name type="scientific">Pisolithus microcarpus 441</name>
    <dbReference type="NCBI Taxonomy" id="765257"/>
    <lineage>
        <taxon>Eukaryota</taxon>
        <taxon>Fungi</taxon>
        <taxon>Dikarya</taxon>
        <taxon>Basidiomycota</taxon>
        <taxon>Agaricomycotina</taxon>
        <taxon>Agaricomycetes</taxon>
        <taxon>Agaricomycetidae</taxon>
        <taxon>Boletales</taxon>
        <taxon>Sclerodermatineae</taxon>
        <taxon>Pisolithaceae</taxon>
        <taxon>Pisolithus</taxon>
    </lineage>
</organism>
<dbReference type="OrthoDB" id="185373at2759"/>
<protein>
    <submittedName>
        <fullName evidence="3">Uncharacterized protein</fullName>
    </submittedName>
</protein>
<feature type="repeat" description="PPR" evidence="1">
    <location>
        <begin position="522"/>
        <end position="556"/>
    </location>
</feature>
<feature type="region of interest" description="Disordered" evidence="2">
    <location>
        <begin position="592"/>
        <end position="611"/>
    </location>
</feature>
<reference evidence="3 4" key="1">
    <citation type="submission" date="2014-04" db="EMBL/GenBank/DDBJ databases">
        <authorList>
            <consortium name="DOE Joint Genome Institute"/>
            <person name="Kuo A."/>
            <person name="Kohler A."/>
            <person name="Costa M.D."/>
            <person name="Nagy L.G."/>
            <person name="Floudas D."/>
            <person name="Copeland A."/>
            <person name="Barry K.W."/>
            <person name="Cichocki N."/>
            <person name="Veneault-Fourrey C."/>
            <person name="LaButti K."/>
            <person name="Lindquist E.A."/>
            <person name="Lipzen A."/>
            <person name="Lundell T."/>
            <person name="Morin E."/>
            <person name="Murat C."/>
            <person name="Sun H."/>
            <person name="Tunlid A."/>
            <person name="Henrissat B."/>
            <person name="Grigoriev I.V."/>
            <person name="Hibbett D.S."/>
            <person name="Martin F."/>
            <person name="Nordberg H.P."/>
            <person name="Cantor M.N."/>
            <person name="Hua S.X."/>
        </authorList>
    </citation>
    <scope>NUCLEOTIDE SEQUENCE [LARGE SCALE GENOMIC DNA]</scope>
    <source>
        <strain evidence="3 4">441</strain>
    </source>
</reference>
<evidence type="ECO:0000256" key="2">
    <source>
        <dbReference type="SAM" id="MobiDB-lite"/>
    </source>
</evidence>
<sequence>MHRAVSVNLLSLWRPHRSHFRDALQSPSPASIEVKTMPYPRTPPDPSVFEDLTDEYSSASTPVTPVFTPLSSTDTLAALVRKGDFRGAETLRQEMISHRIPITRDSLYQKAALNAIRERRPHLKPRHRIQAFQAWMSLVPDRQQQVCTFYAIRQHIFRSMDHLNMDVVHCFGLVLAAKGYFTNAGVLQVVATLAQYAAPSVTEAYLRALDTQCRTLSAASDGLSAETLMEAPFNLAVKKHSLARRTDAALRLLKIAHGRRIAISHDTLRAVLKHASSRQHALVEIRTLYPAFSNDLTPLYHSTLQHDTSAISDDFGHPSARLRALRKAFDSPVPPTPYVLLRFITDCCARGKFHTVTLLRKCAFRQSSRSAAAWVLSEMLYHRERKEHLRVLAAFARYFYFVGVPRESVLSLLRGSAGKSVHPHAKSFGFGIAHHVHLPPYPLKQRLRPSRSHTALVWEALVAVSRSHERKRLYALLLQLVEGAKRTDEAAERACSEDLLPSPDVAEGHPKPALELSLSSFDAAHFSPFIKAHVARGRPECATQVVADMVARGIQPSIVQWSMVARAYAQGGDAATALRILDQLEVAECGSGVDLPDTPDGVHGKTAEDETRQREVRGHMQQQPSDGLLGIFTNVLRGFVLAKDVEHARRVKLWLTERLGYQMGKRPATDAAIELLAVLEAEKT</sequence>
<gene>
    <name evidence="3" type="ORF">PISMIDRAFT_317081</name>
</gene>
<evidence type="ECO:0000313" key="3">
    <source>
        <dbReference type="EMBL" id="KIK26025.1"/>
    </source>
</evidence>
<evidence type="ECO:0000313" key="4">
    <source>
        <dbReference type="Proteomes" id="UP000054018"/>
    </source>
</evidence>
<dbReference type="PROSITE" id="PS51375">
    <property type="entry name" value="PPR"/>
    <property type="match status" value="1"/>
</dbReference>
<accession>A0A0C9YM41</accession>
<dbReference type="Gene3D" id="1.25.40.10">
    <property type="entry name" value="Tetratricopeptide repeat domain"/>
    <property type="match status" value="1"/>
</dbReference>
<dbReference type="AlphaFoldDB" id="A0A0C9YM41"/>
<evidence type="ECO:0000256" key="1">
    <source>
        <dbReference type="PROSITE-ProRule" id="PRU00708"/>
    </source>
</evidence>
<reference evidence="4" key="2">
    <citation type="submission" date="2015-01" db="EMBL/GenBank/DDBJ databases">
        <title>Evolutionary Origins and Diversification of the Mycorrhizal Mutualists.</title>
        <authorList>
            <consortium name="DOE Joint Genome Institute"/>
            <consortium name="Mycorrhizal Genomics Consortium"/>
            <person name="Kohler A."/>
            <person name="Kuo A."/>
            <person name="Nagy L.G."/>
            <person name="Floudas D."/>
            <person name="Copeland A."/>
            <person name="Barry K.W."/>
            <person name="Cichocki N."/>
            <person name="Veneault-Fourrey C."/>
            <person name="LaButti K."/>
            <person name="Lindquist E.A."/>
            <person name="Lipzen A."/>
            <person name="Lundell T."/>
            <person name="Morin E."/>
            <person name="Murat C."/>
            <person name="Riley R."/>
            <person name="Ohm R."/>
            <person name="Sun H."/>
            <person name="Tunlid A."/>
            <person name="Henrissat B."/>
            <person name="Grigoriev I.V."/>
            <person name="Hibbett D.S."/>
            <person name="Martin F."/>
        </authorList>
    </citation>
    <scope>NUCLEOTIDE SEQUENCE [LARGE SCALE GENOMIC DNA]</scope>
    <source>
        <strain evidence="4">441</strain>
    </source>
</reference>
<dbReference type="STRING" id="765257.A0A0C9YM41"/>
<dbReference type="HOGENOM" id="CLU_017541_0_0_1"/>
<dbReference type="Proteomes" id="UP000054018">
    <property type="component" value="Unassembled WGS sequence"/>
</dbReference>
<dbReference type="InterPro" id="IPR002885">
    <property type="entry name" value="PPR_rpt"/>
</dbReference>
<name>A0A0C9YM41_9AGAM</name>
<dbReference type="InterPro" id="IPR011990">
    <property type="entry name" value="TPR-like_helical_dom_sf"/>
</dbReference>
<keyword evidence="4" id="KW-1185">Reference proteome</keyword>
<dbReference type="EMBL" id="KN833704">
    <property type="protein sequence ID" value="KIK26025.1"/>
    <property type="molecule type" value="Genomic_DNA"/>
</dbReference>